<sequence>MPKTQPTYQKLTNDRWGKDRKRLGGLKGLGNSAGRKESARLGGRNRLGLEAGVGSAYGRRRGSTGRLQLTRACGSRGRAAHAGDAGAARVRLDTERSGSGRGEETDAAQLGFDDRCAACNGVADRAAGDAAELVAASGGRIGLAAGERRVSFRSAKSGDWRCGFDERLAQDDRLGRRRTLDGRLRRTVALETTARRPAVREKGGGGNLELGFFFSFLVKMMVVH</sequence>
<gene>
    <name evidence="2" type="ORF">E5676_scaffold120G001030</name>
</gene>
<comment type="caution">
    <text evidence="2">The sequence shown here is derived from an EMBL/GenBank/DDBJ whole genome shotgun (WGS) entry which is preliminary data.</text>
</comment>
<feature type="region of interest" description="Disordered" evidence="1">
    <location>
        <begin position="78"/>
        <end position="106"/>
    </location>
</feature>
<reference evidence="2 3" key="1">
    <citation type="submission" date="2019-08" db="EMBL/GenBank/DDBJ databases">
        <title>Draft genome sequences of two oriental melons (Cucumis melo L. var makuwa).</title>
        <authorList>
            <person name="Kwon S.-Y."/>
        </authorList>
    </citation>
    <scope>NUCLEOTIDE SEQUENCE [LARGE SCALE GENOMIC DNA]</scope>
    <source>
        <strain evidence="3">cv. Chang Bougi</strain>
        <tissue evidence="2">Leaf</tissue>
    </source>
</reference>
<organism evidence="2 3">
    <name type="scientific">Cucumis melo var. makuwa</name>
    <name type="common">Oriental melon</name>
    <dbReference type="NCBI Taxonomy" id="1194695"/>
    <lineage>
        <taxon>Eukaryota</taxon>
        <taxon>Viridiplantae</taxon>
        <taxon>Streptophyta</taxon>
        <taxon>Embryophyta</taxon>
        <taxon>Tracheophyta</taxon>
        <taxon>Spermatophyta</taxon>
        <taxon>Magnoliopsida</taxon>
        <taxon>eudicotyledons</taxon>
        <taxon>Gunneridae</taxon>
        <taxon>Pentapetalae</taxon>
        <taxon>rosids</taxon>
        <taxon>fabids</taxon>
        <taxon>Cucurbitales</taxon>
        <taxon>Cucurbitaceae</taxon>
        <taxon>Benincaseae</taxon>
        <taxon>Cucumis</taxon>
    </lineage>
</organism>
<accession>A0A5D3DZW3</accession>
<proteinExistence type="predicted"/>
<evidence type="ECO:0000256" key="1">
    <source>
        <dbReference type="SAM" id="MobiDB-lite"/>
    </source>
</evidence>
<feature type="compositionally biased region" description="Low complexity" evidence="1">
    <location>
        <begin position="78"/>
        <end position="89"/>
    </location>
</feature>
<evidence type="ECO:0000313" key="3">
    <source>
        <dbReference type="Proteomes" id="UP000321947"/>
    </source>
</evidence>
<dbReference type="AlphaFoldDB" id="A0A5D3DZW3"/>
<dbReference type="Proteomes" id="UP000321947">
    <property type="component" value="Unassembled WGS sequence"/>
</dbReference>
<feature type="region of interest" description="Disordered" evidence="1">
    <location>
        <begin position="19"/>
        <end position="41"/>
    </location>
</feature>
<protein>
    <submittedName>
        <fullName evidence="2">Putative ribonuclease</fullName>
    </submittedName>
</protein>
<name>A0A5D3DZW3_CUCMM</name>
<evidence type="ECO:0000313" key="2">
    <source>
        <dbReference type="EMBL" id="TYK28998.1"/>
    </source>
</evidence>
<feature type="compositionally biased region" description="Basic and acidic residues" evidence="1">
    <location>
        <begin position="90"/>
        <end position="104"/>
    </location>
</feature>
<dbReference type="EMBL" id="SSTD01001877">
    <property type="protein sequence ID" value="TYK28998.1"/>
    <property type="molecule type" value="Genomic_DNA"/>
</dbReference>